<organism evidence="2 3">
    <name type="scientific">Plakobranchus ocellatus</name>
    <dbReference type="NCBI Taxonomy" id="259542"/>
    <lineage>
        <taxon>Eukaryota</taxon>
        <taxon>Metazoa</taxon>
        <taxon>Spiralia</taxon>
        <taxon>Lophotrochozoa</taxon>
        <taxon>Mollusca</taxon>
        <taxon>Gastropoda</taxon>
        <taxon>Heterobranchia</taxon>
        <taxon>Euthyneura</taxon>
        <taxon>Panpulmonata</taxon>
        <taxon>Sacoglossa</taxon>
        <taxon>Placobranchoidea</taxon>
        <taxon>Plakobranchidae</taxon>
        <taxon>Plakobranchus</taxon>
    </lineage>
</organism>
<comment type="caution">
    <text evidence="2">The sequence shown here is derived from an EMBL/GenBank/DDBJ whole genome shotgun (WGS) entry which is preliminary data.</text>
</comment>
<evidence type="ECO:0000256" key="1">
    <source>
        <dbReference type="SAM" id="MobiDB-lite"/>
    </source>
</evidence>
<evidence type="ECO:0000313" key="2">
    <source>
        <dbReference type="EMBL" id="GFN84344.1"/>
    </source>
</evidence>
<dbReference type="Proteomes" id="UP000735302">
    <property type="component" value="Unassembled WGS sequence"/>
</dbReference>
<dbReference type="AlphaFoldDB" id="A0AAV3YNP3"/>
<keyword evidence="3" id="KW-1185">Reference proteome</keyword>
<gene>
    <name evidence="2" type="ORF">PoB_001085000</name>
</gene>
<sequence>MSVESDWKEGPIESSDRTINFSRKATRQNKEDVAQNANREWSIEGHRSFAKPTRREKQYDQLGGPRSFVSGRPTFPNSESSLHPDDFRDLPGQSGTSTFKLTLQKDRSVHLSSARGIGPKERRKYHLDLHENTMGSGASKEVEVDEADGGDNSRQVQSQAAMSDAPGLRSQASFSGRPVRSHISQQGRMSAIAESTRSRDSRVEGYDVNIVQITKDGFSTTDVTVMEGQVVTFVWDETCSPVMSLLQVRSKINIGEYRKNCSNHDSCFV</sequence>
<accession>A0AAV3YNP3</accession>
<feature type="region of interest" description="Disordered" evidence="1">
    <location>
        <begin position="130"/>
        <end position="198"/>
    </location>
</feature>
<dbReference type="EMBL" id="BLXT01001295">
    <property type="protein sequence ID" value="GFN84344.1"/>
    <property type="molecule type" value="Genomic_DNA"/>
</dbReference>
<reference evidence="2 3" key="1">
    <citation type="journal article" date="2021" name="Elife">
        <title>Chloroplast acquisition without the gene transfer in kleptoplastic sea slugs, Plakobranchus ocellatus.</title>
        <authorList>
            <person name="Maeda T."/>
            <person name="Takahashi S."/>
            <person name="Yoshida T."/>
            <person name="Shimamura S."/>
            <person name="Takaki Y."/>
            <person name="Nagai Y."/>
            <person name="Toyoda A."/>
            <person name="Suzuki Y."/>
            <person name="Arimoto A."/>
            <person name="Ishii H."/>
            <person name="Satoh N."/>
            <person name="Nishiyama T."/>
            <person name="Hasebe M."/>
            <person name="Maruyama T."/>
            <person name="Minagawa J."/>
            <person name="Obokata J."/>
            <person name="Shigenobu S."/>
        </authorList>
    </citation>
    <scope>NUCLEOTIDE SEQUENCE [LARGE SCALE GENOMIC DNA]</scope>
</reference>
<evidence type="ECO:0000313" key="3">
    <source>
        <dbReference type="Proteomes" id="UP000735302"/>
    </source>
</evidence>
<proteinExistence type="predicted"/>
<name>A0AAV3YNP3_9GAST</name>
<feature type="region of interest" description="Disordered" evidence="1">
    <location>
        <begin position="1"/>
        <end position="99"/>
    </location>
</feature>
<feature type="compositionally biased region" description="Polar residues" evidence="1">
    <location>
        <begin position="152"/>
        <end position="161"/>
    </location>
</feature>
<feature type="compositionally biased region" description="Basic and acidic residues" evidence="1">
    <location>
        <begin position="1"/>
        <end position="16"/>
    </location>
</feature>
<protein>
    <submittedName>
        <fullName evidence="2">Uncharacterized protein</fullName>
    </submittedName>
</protein>
<feature type="compositionally biased region" description="Basic and acidic residues" evidence="1">
    <location>
        <begin position="41"/>
        <end position="59"/>
    </location>
</feature>